<evidence type="ECO:0000313" key="2">
    <source>
        <dbReference type="Proteomes" id="UP000828390"/>
    </source>
</evidence>
<sequence length="69" mass="7071">MPAASAVTSAQDSASSFSSHIRLNTVPAASAAPSAKDSASIFSSLIRPRQCQQLQQPHPPKTVPAASLV</sequence>
<accession>A0A9D4K4U2</accession>
<reference evidence="1" key="2">
    <citation type="submission" date="2020-11" db="EMBL/GenBank/DDBJ databases">
        <authorList>
            <person name="McCartney M.A."/>
            <person name="Auch B."/>
            <person name="Kono T."/>
            <person name="Mallez S."/>
            <person name="Becker A."/>
            <person name="Gohl D.M."/>
            <person name="Silverstein K.A.T."/>
            <person name="Koren S."/>
            <person name="Bechman K.B."/>
            <person name="Herman A."/>
            <person name="Abrahante J.E."/>
            <person name="Garbe J."/>
        </authorList>
    </citation>
    <scope>NUCLEOTIDE SEQUENCE</scope>
    <source>
        <strain evidence="1">Duluth1</strain>
        <tissue evidence="1">Whole animal</tissue>
    </source>
</reference>
<comment type="caution">
    <text evidence="1">The sequence shown here is derived from an EMBL/GenBank/DDBJ whole genome shotgun (WGS) entry which is preliminary data.</text>
</comment>
<dbReference type="EMBL" id="JAIWYP010000004">
    <property type="protein sequence ID" value="KAH3832974.1"/>
    <property type="molecule type" value="Genomic_DNA"/>
</dbReference>
<reference evidence="1" key="1">
    <citation type="journal article" date="2019" name="bioRxiv">
        <title>The Genome of the Zebra Mussel, Dreissena polymorpha: A Resource for Invasive Species Research.</title>
        <authorList>
            <person name="McCartney M.A."/>
            <person name="Auch B."/>
            <person name="Kono T."/>
            <person name="Mallez S."/>
            <person name="Zhang Y."/>
            <person name="Obille A."/>
            <person name="Becker A."/>
            <person name="Abrahante J.E."/>
            <person name="Garbe J."/>
            <person name="Badalamenti J.P."/>
            <person name="Herman A."/>
            <person name="Mangelson H."/>
            <person name="Liachko I."/>
            <person name="Sullivan S."/>
            <person name="Sone E.D."/>
            <person name="Koren S."/>
            <person name="Silverstein K.A.T."/>
            <person name="Beckman K.B."/>
            <person name="Gohl D.M."/>
        </authorList>
    </citation>
    <scope>NUCLEOTIDE SEQUENCE</scope>
    <source>
        <strain evidence="1">Duluth1</strain>
        <tissue evidence="1">Whole animal</tissue>
    </source>
</reference>
<organism evidence="1 2">
    <name type="scientific">Dreissena polymorpha</name>
    <name type="common">Zebra mussel</name>
    <name type="synonym">Mytilus polymorpha</name>
    <dbReference type="NCBI Taxonomy" id="45954"/>
    <lineage>
        <taxon>Eukaryota</taxon>
        <taxon>Metazoa</taxon>
        <taxon>Spiralia</taxon>
        <taxon>Lophotrochozoa</taxon>
        <taxon>Mollusca</taxon>
        <taxon>Bivalvia</taxon>
        <taxon>Autobranchia</taxon>
        <taxon>Heteroconchia</taxon>
        <taxon>Euheterodonta</taxon>
        <taxon>Imparidentia</taxon>
        <taxon>Neoheterodontei</taxon>
        <taxon>Myida</taxon>
        <taxon>Dreissenoidea</taxon>
        <taxon>Dreissenidae</taxon>
        <taxon>Dreissena</taxon>
    </lineage>
</organism>
<protein>
    <submittedName>
        <fullName evidence="1">Uncharacterized protein</fullName>
    </submittedName>
</protein>
<keyword evidence="2" id="KW-1185">Reference proteome</keyword>
<dbReference type="AlphaFoldDB" id="A0A9D4K4U2"/>
<name>A0A9D4K4U2_DREPO</name>
<evidence type="ECO:0000313" key="1">
    <source>
        <dbReference type="EMBL" id="KAH3832974.1"/>
    </source>
</evidence>
<gene>
    <name evidence="1" type="ORF">DPMN_106270</name>
</gene>
<dbReference type="Proteomes" id="UP000828390">
    <property type="component" value="Unassembled WGS sequence"/>
</dbReference>
<proteinExistence type="predicted"/>